<dbReference type="AlphaFoldDB" id="A0A2S5IYW4"/>
<evidence type="ECO:0000313" key="10">
    <source>
        <dbReference type="EMBL" id="PPB49721.1"/>
    </source>
</evidence>
<evidence type="ECO:0000256" key="5">
    <source>
        <dbReference type="ARBA" id="ARBA00049534"/>
    </source>
</evidence>
<feature type="binding site" evidence="7">
    <location>
        <position position="241"/>
    </location>
    <ligand>
        <name>substrate</name>
    </ligand>
</feature>
<dbReference type="PANTHER" id="PTHR12544">
    <property type="entry name" value="GLUTAMINASE"/>
    <property type="match status" value="1"/>
</dbReference>
<dbReference type="InterPro" id="IPR014710">
    <property type="entry name" value="RmlC-like_jellyroll"/>
</dbReference>
<name>A0A2S5IYW4_9MICC</name>
<dbReference type="InterPro" id="IPR015868">
    <property type="entry name" value="Glutaminase"/>
</dbReference>
<keyword evidence="7" id="KW-0007">Acetylation</keyword>
<dbReference type="Pfam" id="PF04960">
    <property type="entry name" value="Glutaminase"/>
    <property type="match status" value="1"/>
</dbReference>
<dbReference type="SUPFAM" id="SSF51206">
    <property type="entry name" value="cAMP-binding domain-like"/>
    <property type="match status" value="1"/>
</dbReference>
<comment type="caution">
    <text evidence="10">The sequence shown here is derived from an EMBL/GenBank/DDBJ whole genome shotgun (WGS) entry which is preliminary data.</text>
</comment>
<dbReference type="HAMAP" id="MF_00313">
    <property type="entry name" value="Glutaminase"/>
    <property type="match status" value="1"/>
</dbReference>
<keyword evidence="4 7" id="KW-0378">Hydrolase</keyword>
<proteinExistence type="inferred from homology"/>
<gene>
    <name evidence="7 10" type="primary">glsA</name>
    <name evidence="10" type="ORF">C4K88_08615</name>
</gene>
<dbReference type="NCBIfam" id="TIGR03814">
    <property type="entry name" value="Gln_ase"/>
    <property type="match status" value="1"/>
</dbReference>
<comment type="similarity">
    <text evidence="1 7">Belongs to the glutaminase family.</text>
</comment>
<dbReference type="OrthoDB" id="9788822at2"/>
<dbReference type="PROSITE" id="PS50042">
    <property type="entry name" value="CNMP_BINDING_3"/>
    <property type="match status" value="1"/>
</dbReference>
<dbReference type="InterPro" id="IPR018490">
    <property type="entry name" value="cNMP-bd_dom_sf"/>
</dbReference>
<dbReference type="Gene3D" id="2.60.120.10">
    <property type="entry name" value="Jelly Rolls"/>
    <property type="match status" value="1"/>
</dbReference>
<dbReference type="GO" id="GO:0004359">
    <property type="term" value="F:glutaminase activity"/>
    <property type="evidence" value="ECO:0007669"/>
    <property type="project" value="UniProtKB-UniRule"/>
</dbReference>
<dbReference type="Proteomes" id="UP000239297">
    <property type="component" value="Unassembled WGS sequence"/>
</dbReference>
<dbReference type="PANTHER" id="PTHR12544:SF29">
    <property type="entry name" value="GLUTAMINASE"/>
    <property type="match status" value="1"/>
</dbReference>
<dbReference type="CDD" id="cd00038">
    <property type="entry name" value="CAP_ED"/>
    <property type="match status" value="1"/>
</dbReference>
<dbReference type="EC" id="3.5.1.2" evidence="3 7"/>
<evidence type="ECO:0000256" key="1">
    <source>
        <dbReference type="ARBA" id="ARBA00011076"/>
    </source>
</evidence>
<feature type="binding site" evidence="7">
    <location>
        <position position="158"/>
    </location>
    <ligand>
        <name>substrate</name>
    </ligand>
</feature>
<dbReference type="SUPFAM" id="SSF56601">
    <property type="entry name" value="beta-lactamase/transpeptidase-like"/>
    <property type="match status" value="1"/>
</dbReference>
<accession>A0A2S5IYW4</accession>
<dbReference type="Gene3D" id="3.30.750.24">
    <property type="entry name" value="STAS domain"/>
    <property type="match status" value="1"/>
</dbReference>
<dbReference type="Pfam" id="PF00027">
    <property type="entry name" value="cNMP_binding"/>
    <property type="match status" value="1"/>
</dbReference>
<feature type="binding site" evidence="7">
    <location>
        <position position="165"/>
    </location>
    <ligand>
        <name>substrate</name>
    </ligand>
</feature>
<dbReference type="GO" id="GO:0006543">
    <property type="term" value="P:L-glutamine catabolic process"/>
    <property type="evidence" value="ECO:0007669"/>
    <property type="project" value="TreeGrafter"/>
</dbReference>
<evidence type="ECO:0000256" key="6">
    <source>
        <dbReference type="ARBA" id="ARBA00070405"/>
    </source>
</evidence>
<dbReference type="InterPro" id="IPR002645">
    <property type="entry name" value="STAS_dom"/>
</dbReference>
<protein>
    <recommendedName>
        <fullName evidence="6 7">Glutaminase</fullName>
        <ecNumber evidence="3 7">3.5.1.2</ecNumber>
    </recommendedName>
</protein>
<feature type="binding site" evidence="7">
    <location>
        <position position="189"/>
    </location>
    <ligand>
        <name>substrate</name>
    </ligand>
</feature>
<organism evidence="10 11">
    <name type="scientific">Arthrobacter pityocampae</name>
    <dbReference type="NCBI Taxonomy" id="547334"/>
    <lineage>
        <taxon>Bacteria</taxon>
        <taxon>Bacillati</taxon>
        <taxon>Actinomycetota</taxon>
        <taxon>Actinomycetes</taxon>
        <taxon>Micrococcales</taxon>
        <taxon>Micrococcaceae</taxon>
        <taxon>Arthrobacter</taxon>
    </lineage>
</organism>
<dbReference type="EMBL" id="PRKW01000003">
    <property type="protein sequence ID" value="PPB49721.1"/>
    <property type="molecule type" value="Genomic_DNA"/>
</dbReference>
<sequence>MESPIESYLKTIHREISDLRDGKPYSTIPAMANVDPDNFGICLTTVDGYMYEVGDTREEFTIQSISKPFTYGLALADLGMEAVDAKVDVEPSGDTFNEISLAPGSGRPSNAMINAGALTATSLVRSRGGNTRFKRILGTYSQFAGRQLGVDEEIFRSEVEHGHRNRALAYLLRSFDIIEDDPTPVIEDYFRQCSVMVNCMDLSIMAATLANSGRNPITGVEVLDLLSVERVLSVMTTCGMYDDAGSWISTVGMPAKSGVAGGTIAVLPGQVGLAIYSPPLDEHGSSVRGMAASQRLSRDMELHFVRAARAGKSAIRAAYDIRATPSGIRRTDEAMDVLREHGHRARVIELNGDLLFAGTESMVRELSGLDDDVDFVILDLRRVDEVADVSLRLLGEARENLTKVGCGLVLIDGEGTLAETFKDVDVPVPTFDTRTAAVEWCENELITRHGGDLLLPSTVEVSQCPALSPLTAEDIESLTLRMEDRTYEKGHVVRRVGQVFGGVYFILSGKIVTSVPGPSGERLKLTTLSAGMTFGELALGSDDRQETTVKALEDVHVKVLTASAIRAIEEEDPKLAVELWKALTRDAYTRVDLYLRETAVRIRD</sequence>
<dbReference type="FunFam" id="3.40.710.10:FF:000005">
    <property type="entry name" value="Glutaminase"/>
    <property type="match status" value="1"/>
</dbReference>
<feature type="binding site" evidence="7">
    <location>
        <position position="64"/>
    </location>
    <ligand>
        <name>substrate</name>
    </ligand>
</feature>
<comment type="catalytic activity">
    <reaction evidence="5 7">
        <text>L-glutamine + H2O = L-glutamate + NH4(+)</text>
        <dbReference type="Rhea" id="RHEA:15889"/>
        <dbReference type="ChEBI" id="CHEBI:15377"/>
        <dbReference type="ChEBI" id="CHEBI:28938"/>
        <dbReference type="ChEBI" id="CHEBI:29985"/>
        <dbReference type="ChEBI" id="CHEBI:58359"/>
        <dbReference type="EC" id="3.5.1.2"/>
    </reaction>
</comment>
<feature type="binding site" evidence="7">
    <location>
        <position position="259"/>
    </location>
    <ligand>
        <name>substrate</name>
    </ligand>
</feature>
<evidence type="ECO:0000256" key="7">
    <source>
        <dbReference type="HAMAP-Rule" id="MF_00313"/>
    </source>
</evidence>
<evidence type="ECO:0000256" key="2">
    <source>
        <dbReference type="ARBA" id="ARBA00011881"/>
    </source>
</evidence>
<dbReference type="Gene3D" id="3.40.710.10">
    <property type="entry name" value="DD-peptidase/beta-lactamase superfamily"/>
    <property type="match status" value="1"/>
</dbReference>
<dbReference type="RefSeq" id="WP_104121207.1">
    <property type="nucleotide sequence ID" value="NZ_PRKW01000003.1"/>
</dbReference>
<dbReference type="InterPro" id="IPR036513">
    <property type="entry name" value="STAS_dom_sf"/>
</dbReference>
<comment type="subunit">
    <text evidence="2 7">Homotetramer.</text>
</comment>
<dbReference type="InterPro" id="IPR012338">
    <property type="entry name" value="Beta-lactam/transpept-like"/>
</dbReference>
<evidence type="ECO:0000259" key="9">
    <source>
        <dbReference type="PROSITE" id="PS50801"/>
    </source>
</evidence>
<keyword evidence="11" id="KW-1185">Reference proteome</keyword>
<dbReference type="GO" id="GO:0006537">
    <property type="term" value="P:glutamate biosynthetic process"/>
    <property type="evidence" value="ECO:0007669"/>
    <property type="project" value="TreeGrafter"/>
</dbReference>
<reference evidence="10 11" key="1">
    <citation type="journal article" date="2014" name="Int. J. Syst. Evol. Microbiol.">
        <title>Arthrobacter pityocampae sp. nov., isolated from Thaumetopoea pityocampa (Lep., Thaumetopoeidae).</title>
        <authorList>
            <person name="Ince I.A."/>
            <person name="Demirbag Z."/>
            <person name="Kati H."/>
        </authorList>
    </citation>
    <scope>NUCLEOTIDE SEQUENCE [LARGE SCALE GENOMIC DNA]</scope>
    <source>
        <strain evidence="10 11">Tp2</strain>
    </source>
</reference>
<dbReference type="Pfam" id="PF01740">
    <property type="entry name" value="STAS"/>
    <property type="match status" value="1"/>
</dbReference>
<evidence type="ECO:0000256" key="3">
    <source>
        <dbReference type="ARBA" id="ARBA00012918"/>
    </source>
</evidence>
<dbReference type="InterPro" id="IPR000595">
    <property type="entry name" value="cNMP-bd_dom"/>
</dbReference>
<feature type="domain" description="Cyclic nucleotide-binding" evidence="8">
    <location>
        <begin position="466"/>
        <end position="568"/>
    </location>
</feature>
<feature type="binding site" evidence="7">
    <location>
        <position position="114"/>
    </location>
    <ligand>
        <name>substrate</name>
    </ligand>
</feature>
<evidence type="ECO:0000256" key="4">
    <source>
        <dbReference type="ARBA" id="ARBA00022801"/>
    </source>
</evidence>
<dbReference type="SUPFAM" id="SSF52091">
    <property type="entry name" value="SpoIIaa-like"/>
    <property type="match status" value="1"/>
</dbReference>
<feature type="domain" description="STAS" evidence="9">
    <location>
        <begin position="347"/>
        <end position="422"/>
    </location>
</feature>
<evidence type="ECO:0000313" key="11">
    <source>
        <dbReference type="Proteomes" id="UP000239297"/>
    </source>
</evidence>
<dbReference type="SMART" id="SM00100">
    <property type="entry name" value="cNMP"/>
    <property type="match status" value="1"/>
</dbReference>
<evidence type="ECO:0000259" key="8">
    <source>
        <dbReference type="PROSITE" id="PS50042"/>
    </source>
</evidence>
<dbReference type="PROSITE" id="PS50801">
    <property type="entry name" value="STAS"/>
    <property type="match status" value="1"/>
</dbReference>